<dbReference type="RefSeq" id="WP_144333261.1">
    <property type="nucleotide sequence ID" value="NZ_VLPL01000005.1"/>
</dbReference>
<evidence type="ECO:0000256" key="4">
    <source>
        <dbReference type="PROSITE-ProRule" id="PRU00473"/>
    </source>
</evidence>
<dbReference type="InterPro" id="IPR050330">
    <property type="entry name" value="Bact_OuterMem_StrucFunc"/>
</dbReference>
<feature type="region of interest" description="Disordered" evidence="5">
    <location>
        <begin position="655"/>
        <end position="687"/>
    </location>
</feature>
<dbReference type="PANTHER" id="PTHR30329">
    <property type="entry name" value="STATOR ELEMENT OF FLAGELLAR MOTOR COMPLEX"/>
    <property type="match status" value="1"/>
</dbReference>
<evidence type="ECO:0000256" key="5">
    <source>
        <dbReference type="SAM" id="MobiDB-lite"/>
    </source>
</evidence>
<dbReference type="PROSITE" id="PS51123">
    <property type="entry name" value="OMPA_2"/>
    <property type="match status" value="1"/>
</dbReference>
<dbReference type="Proteomes" id="UP000316008">
    <property type="component" value="Unassembled WGS sequence"/>
</dbReference>
<dbReference type="InterPro" id="IPR006690">
    <property type="entry name" value="OMPA-like_CS"/>
</dbReference>
<keyword evidence="3" id="KW-0998">Cell outer membrane</keyword>
<evidence type="ECO:0000256" key="6">
    <source>
        <dbReference type="SAM" id="SignalP"/>
    </source>
</evidence>
<name>A0A556MQU6_9FLAO</name>
<dbReference type="OrthoDB" id="9792021at2"/>
<organism evidence="8 9">
    <name type="scientific">Fluviicola chungangensis</name>
    <dbReference type="NCBI Taxonomy" id="2597671"/>
    <lineage>
        <taxon>Bacteria</taxon>
        <taxon>Pseudomonadati</taxon>
        <taxon>Bacteroidota</taxon>
        <taxon>Flavobacteriia</taxon>
        <taxon>Flavobacteriales</taxon>
        <taxon>Crocinitomicaceae</taxon>
        <taxon>Fluviicola</taxon>
    </lineage>
</organism>
<evidence type="ECO:0000313" key="9">
    <source>
        <dbReference type="Proteomes" id="UP000316008"/>
    </source>
</evidence>
<comment type="subcellular location">
    <subcellularLocation>
        <location evidence="1">Cell outer membrane</location>
    </subcellularLocation>
</comment>
<dbReference type="Gene3D" id="3.30.1330.60">
    <property type="entry name" value="OmpA-like domain"/>
    <property type="match status" value="1"/>
</dbReference>
<sequence length="687" mass="76499">MKKLLTLVVIGLTTNLFAQNVDFKSANFKDDKEGLKAATTAIDKGDEFYKVGMEAVFAVQDFGTNFKSALMEYEKAQKFNPNNALLNYKIGVCHANSTNPVLSIPYIKTAQKLDPKCDPFLDFYLGYTSQLEGKYDEASKYYTVFETEYKKADNFMKFVNQRKKQCVTAKKFEASPVRCWVDNVPTLNTENDEIAPSISTDGSEMILSSNRPNSHEPNALGIYDYEIYSSSLLENWSTPTKLQGPINSNNDDISNCLSYDGTKMLLHRDAGGQTDIFESKLKGNEWSDPKILSIFISTDKNNERYACYNEDGWKIYFCRDNDVRETGSEVMFSGMQNKMKQDFMIATMLTGVNSKFNDGPIYIHIDGESMYIASEGHEGMGGYDIFLSKKVQGQWTTPVNMGYPINSPYDDFFFASTANGKFAYISSNRAGGKGGYDIYKVTFWGPEKKPISETEDYLLASIVMPVKDHTIEKSVEVKKKSLTVFKGVTIDAISRKAVEAQIEITDNATGKVIETFTTNSATGKFIITLNSGKNYGIAVKAPGYLFHSENFDIPEGSADNLVNKVIELKNIAIGSKIALRNIFFDVNKATLRSESNAELERLVQLMKDVPGLKIEISGHTDNTGSATLNETLSQQRAEAVVAYLSQKGVSASRMTAKGYGSSKPIASNNNEDGKQQNRRTEFEIKGN</sequence>
<dbReference type="AlphaFoldDB" id="A0A556MQU6"/>
<dbReference type="GO" id="GO:0009279">
    <property type="term" value="C:cell outer membrane"/>
    <property type="evidence" value="ECO:0007669"/>
    <property type="project" value="UniProtKB-SubCell"/>
</dbReference>
<evidence type="ECO:0000259" key="7">
    <source>
        <dbReference type="PROSITE" id="PS51123"/>
    </source>
</evidence>
<reference evidence="8 9" key="1">
    <citation type="submission" date="2019-07" db="EMBL/GenBank/DDBJ databases">
        <authorList>
            <person name="Huq M.A."/>
        </authorList>
    </citation>
    <scope>NUCLEOTIDE SEQUENCE [LARGE SCALE GENOMIC DNA]</scope>
    <source>
        <strain evidence="8 9">MAH-3</strain>
    </source>
</reference>
<accession>A0A556MQU6</accession>
<comment type="caution">
    <text evidence="8">The sequence shown here is derived from an EMBL/GenBank/DDBJ whole genome shotgun (WGS) entry which is preliminary data.</text>
</comment>
<feature type="domain" description="OmpA-like" evidence="7">
    <location>
        <begin position="571"/>
        <end position="687"/>
    </location>
</feature>
<evidence type="ECO:0000256" key="2">
    <source>
        <dbReference type="ARBA" id="ARBA00023136"/>
    </source>
</evidence>
<dbReference type="InterPro" id="IPR006665">
    <property type="entry name" value="OmpA-like"/>
</dbReference>
<dbReference type="InterPro" id="IPR011990">
    <property type="entry name" value="TPR-like_helical_dom_sf"/>
</dbReference>
<dbReference type="PROSITE" id="PS01068">
    <property type="entry name" value="OMPA_1"/>
    <property type="match status" value="1"/>
</dbReference>
<dbReference type="PANTHER" id="PTHR30329:SF21">
    <property type="entry name" value="LIPOPROTEIN YIAD-RELATED"/>
    <property type="match status" value="1"/>
</dbReference>
<protein>
    <submittedName>
        <fullName evidence="8">OmpA family protein</fullName>
    </submittedName>
</protein>
<feature type="chain" id="PRO_5021908588" evidence="6">
    <location>
        <begin position="19"/>
        <end position="687"/>
    </location>
</feature>
<dbReference type="Pfam" id="PF00691">
    <property type="entry name" value="OmpA"/>
    <property type="match status" value="1"/>
</dbReference>
<dbReference type="Gene3D" id="2.120.10.30">
    <property type="entry name" value="TolB, C-terminal domain"/>
    <property type="match status" value="1"/>
</dbReference>
<evidence type="ECO:0000313" key="8">
    <source>
        <dbReference type="EMBL" id="TSJ42306.1"/>
    </source>
</evidence>
<keyword evidence="6" id="KW-0732">Signal</keyword>
<gene>
    <name evidence="8" type="ORF">FO442_11095</name>
</gene>
<dbReference type="InterPro" id="IPR011042">
    <property type="entry name" value="6-blade_b-propeller_TolB-like"/>
</dbReference>
<keyword evidence="2 4" id="KW-0472">Membrane</keyword>
<dbReference type="PRINTS" id="PR01021">
    <property type="entry name" value="OMPADOMAIN"/>
</dbReference>
<dbReference type="CDD" id="cd07185">
    <property type="entry name" value="OmpA_C-like"/>
    <property type="match status" value="1"/>
</dbReference>
<feature type="compositionally biased region" description="Basic and acidic residues" evidence="5">
    <location>
        <begin position="671"/>
        <end position="687"/>
    </location>
</feature>
<keyword evidence="9" id="KW-1185">Reference proteome</keyword>
<dbReference type="SUPFAM" id="SSF103088">
    <property type="entry name" value="OmpA-like"/>
    <property type="match status" value="1"/>
</dbReference>
<feature type="signal peptide" evidence="6">
    <location>
        <begin position="1"/>
        <end position="18"/>
    </location>
</feature>
<proteinExistence type="predicted"/>
<dbReference type="InterPro" id="IPR006664">
    <property type="entry name" value="OMP_bac"/>
</dbReference>
<dbReference type="PRINTS" id="PR01023">
    <property type="entry name" value="NAFLGMOTY"/>
</dbReference>
<evidence type="ECO:0000256" key="3">
    <source>
        <dbReference type="ARBA" id="ARBA00023237"/>
    </source>
</evidence>
<dbReference type="SUPFAM" id="SSF82171">
    <property type="entry name" value="DPP6 N-terminal domain-like"/>
    <property type="match status" value="1"/>
</dbReference>
<dbReference type="Pfam" id="PF07676">
    <property type="entry name" value="PD40"/>
    <property type="match status" value="1"/>
</dbReference>
<dbReference type="Gene3D" id="1.25.40.10">
    <property type="entry name" value="Tetratricopeptide repeat domain"/>
    <property type="match status" value="1"/>
</dbReference>
<evidence type="ECO:0000256" key="1">
    <source>
        <dbReference type="ARBA" id="ARBA00004442"/>
    </source>
</evidence>
<dbReference type="InterPro" id="IPR036737">
    <property type="entry name" value="OmpA-like_sf"/>
</dbReference>
<dbReference type="SUPFAM" id="SSF48452">
    <property type="entry name" value="TPR-like"/>
    <property type="match status" value="1"/>
</dbReference>
<dbReference type="InterPro" id="IPR011659">
    <property type="entry name" value="WD40"/>
</dbReference>
<dbReference type="EMBL" id="VLPL01000005">
    <property type="protein sequence ID" value="TSJ42306.1"/>
    <property type="molecule type" value="Genomic_DNA"/>
</dbReference>